<keyword evidence="13" id="KW-1185">Reference proteome</keyword>
<organism evidence="12 13">
    <name type="scientific">Biomaibacter acetigenes</name>
    <dbReference type="NCBI Taxonomy" id="2316383"/>
    <lineage>
        <taxon>Bacteria</taxon>
        <taxon>Bacillati</taxon>
        <taxon>Bacillota</taxon>
        <taxon>Clostridia</taxon>
        <taxon>Thermosediminibacterales</taxon>
        <taxon>Tepidanaerobacteraceae</taxon>
        <taxon>Biomaibacter</taxon>
    </lineage>
</organism>
<evidence type="ECO:0000256" key="3">
    <source>
        <dbReference type="ARBA" id="ARBA00022840"/>
    </source>
</evidence>
<dbReference type="GO" id="GO:0005524">
    <property type="term" value="F:ATP binding"/>
    <property type="evidence" value="ECO:0007669"/>
    <property type="project" value="UniProtKB-KW"/>
</dbReference>
<dbReference type="FunFam" id="3.40.50.300:FF:000006">
    <property type="entry name" value="DNA-binding transcriptional regulator NtrC"/>
    <property type="match status" value="1"/>
</dbReference>
<dbReference type="InterPro" id="IPR009057">
    <property type="entry name" value="Homeodomain-like_sf"/>
</dbReference>
<evidence type="ECO:0000256" key="1">
    <source>
        <dbReference type="ARBA" id="ARBA00022741"/>
    </source>
</evidence>
<keyword evidence="6" id="KW-0010">Activator</keyword>
<protein>
    <recommendedName>
        <fullName evidence="8">HTH-type transcriptional regulatory protein TyrR</fullName>
    </recommendedName>
</protein>
<dbReference type="Gene3D" id="3.30.450.20">
    <property type="entry name" value="PAS domain"/>
    <property type="match status" value="1"/>
</dbReference>
<evidence type="ECO:0000256" key="7">
    <source>
        <dbReference type="ARBA" id="ARBA00023163"/>
    </source>
</evidence>
<keyword evidence="3" id="KW-0067">ATP-binding</keyword>
<name>A0A3G2R834_9FIRM</name>
<dbReference type="SUPFAM" id="SSF52540">
    <property type="entry name" value="P-loop containing nucleoside triphosphate hydrolases"/>
    <property type="match status" value="1"/>
</dbReference>
<dbReference type="GO" id="GO:0003677">
    <property type="term" value="F:DNA binding"/>
    <property type="evidence" value="ECO:0007669"/>
    <property type="project" value="UniProtKB-KW"/>
</dbReference>
<dbReference type="PROSITE" id="PS00688">
    <property type="entry name" value="SIGMA54_INTERACT_3"/>
    <property type="match status" value="1"/>
</dbReference>
<feature type="domain" description="HPr" evidence="11">
    <location>
        <begin position="7"/>
        <end position="103"/>
    </location>
</feature>
<keyword evidence="4" id="KW-0805">Transcription regulation</keyword>
<feature type="domain" description="PAS" evidence="10">
    <location>
        <begin position="121"/>
        <end position="159"/>
    </location>
</feature>
<dbReference type="PANTHER" id="PTHR32071">
    <property type="entry name" value="TRANSCRIPTIONAL REGULATORY PROTEIN"/>
    <property type="match status" value="1"/>
</dbReference>
<dbReference type="CDD" id="cd00130">
    <property type="entry name" value="PAS"/>
    <property type="match status" value="1"/>
</dbReference>
<sequence length="576" mass="64716">MLGVRSLLQREVVFCHPKGLHIRAAAMMVQKAHEIEHNWGTNIYIRNRYGREVPATALMALHSLNLKFGEKVTIVAKGSRVVEAVDCFDRLLQSDFSPKNSEEIEKMDNILEENALTSDTIFQSIADGLIVVNKKGCITMFNRAAEEITGFKSHEVIGEKIENIIPGIKMQNILRDGRDELGSKKVIGKSAVVTDITPIIINNEILGAVIVFQDILQIERLIDKLDEFKELKARIDLINEAVAKAEYLEEELKRTQKLDSAFEPIVGRSGRLQDALAIASKAAETHSTVLIRGESGTGKELIARAIHYASRRKDKPFVRVNCPAIPSPLLESELFGHEKGSFTGAIYQKLGRFELANGGTVFLDEIGEMNVEMQAKLLRILQEREFERVGGTQTIKVDVRVIAATNRNLEEMVKSGAFREDLYYRLNVVPIVLPPLRKRKEDIPDLAEHFLNKLSRELEKDVTAITRRAMKYLLGYDWPGNVRELENVIERAINLTDDNVIDIDDLPTYVTGISIEDKQFLVNPDSDGEIAPFEEYEKEIIKLALKKYKSFNAAGKALGLTHKTVAAKARKYGLLV</sequence>
<dbReference type="PROSITE" id="PS51350">
    <property type="entry name" value="PTS_HPR_DOM"/>
    <property type="match status" value="1"/>
</dbReference>
<reference evidence="12 13" key="1">
    <citation type="submission" date="2018-10" db="EMBL/GenBank/DDBJ databases">
        <authorList>
            <person name="Zhang X."/>
        </authorList>
    </citation>
    <scope>NUCLEOTIDE SEQUENCE [LARGE SCALE GENOMIC DNA]</scope>
    <source>
        <strain evidence="12 13">SK-G1</strain>
    </source>
</reference>
<dbReference type="InterPro" id="IPR025943">
    <property type="entry name" value="Sigma_54_int_dom_ATP-bd_2"/>
</dbReference>
<keyword evidence="2" id="KW-0058">Aromatic hydrocarbons catabolism</keyword>
<dbReference type="Gene3D" id="1.10.8.60">
    <property type="match status" value="1"/>
</dbReference>
<dbReference type="PANTHER" id="PTHR32071:SF57">
    <property type="entry name" value="C4-DICARBOXYLATE TRANSPORT TRANSCRIPTIONAL REGULATORY PROTEIN DCTD"/>
    <property type="match status" value="1"/>
</dbReference>
<dbReference type="Pfam" id="PF00381">
    <property type="entry name" value="PTS-HPr"/>
    <property type="match status" value="1"/>
</dbReference>
<keyword evidence="5" id="KW-0238">DNA-binding</keyword>
<dbReference type="GO" id="GO:0006355">
    <property type="term" value="P:regulation of DNA-templated transcription"/>
    <property type="evidence" value="ECO:0007669"/>
    <property type="project" value="InterPro"/>
</dbReference>
<dbReference type="SUPFAM" id="SSF55785">
    <property type="entry name" value="PYP-like sensor domain (PAS domain)"/>
    <property type="match status" value="1"/>
</dbReference>
<dbReference type="PRINTS" id="PR00107">
    <property type="entry name" value="PHOSPHOCPHPR"/>
</dbReference>
<dbReference type="InterPro" id="IPR027417">
    <property type="entry name" value="P-loop_NTPase"/>
</dbReference>
<dbReference type="KEGG" id="bacg:D2962_14780"/>
<evidence type="ECO:0000259" key="11">
    <source>
        <dbReference type="PROSITE" id="PS51350"/>
    </source>
</evidence>
<dbReference type="Proteomes" id="UP000280960">
    <property type="component" value="Chromosome"/>
</dbReference>
<dbReference type="InterPro" id="IPR000014">
    <property type="entry name" value="PAS"/>
</dbReference>
<dbReference type="InterPro" id="IPR000032">
    <property type="entry name" value="HPr-like"/>
</dbReference>
<dbReference type="InterPro" id="IPR013767">
    <property type="entry name" value="PAS_fold"/>
</dbReference>
<dbReference type="PROSITE" id="PS50045">
    <property type="entry name" value="SIGMA54_INTERACT_4"/>
    <property type="match status" value="1"/>
</dbReference>
<evidence type="ECO:0000256" key="4">
    <source>
        <dbReference type="ARBA" id="ARBA00023015"/>
    </source>
</evidence>
<dbReference type="SUPFAM" id="SSF46689">
    <property type="entry name" value="Homeodomain-like"/>
    <property type="match status" value="1"/>
</dbReference>
<evidence type="ECO:0000256" key="5">
    <source>
        <dbReference type="ARBA" id="ARBA00023125"/>
    </source>
</evidence>
<dbReference type="Pfam" id="PF00158">
    <property type="entry name" value="Sigma54_activat"/>
    <property type="match status" value="1"/>
</dbReference>
<dbReference type="Gene3D" id="3.40.50.300">
    <property type="entry name" value="P-loop containing nucleotide triphosphate hydrolases"/>
    <property type="match status" value="1"/>
</dbReference>
<dbReference type="CDD" id="cd00009">
    <property type="entry name" value="AAA"/>
    <property type="match status" value="1"/>
</dbReference>
<dbReference type="Gene3D" id="1.10.10.60">
    <property type="entry name" value="Homeodomain-like"/>
    <property type="match status" value="1"/>
</dbReference>
<dbReference type="FunFam" id="1.10.8.60:FF:000014">
    <property type="entry name" value="DNA-binding transcriptional regulator NtrC"/>
    <property type="match status" value="1"/>
</dbReference>
<evidence type="ECO:0000256" key="8">
    <source>
        <dbReference type="ARBA" id="ARBA00029500"/>
    </source>
</evidence>
<evidence type="ECO:0000256" key="2">
    <source>
        <dbReference type="ARBA" id="ARBA00022797"/>
    </source>
</evidence>
<dbReference type="SMART" id="SM00382">
    <property type="entry name" value="AAA"/>
    <property type="match status" value="1"/>
</dbReference>
<evidence type="ECO:0000313" key="13">
    <source>
        <dbReference type="Proteomes" id="UP000280960"/>
    </source>
</evidence>
<dbReference type="EMBL" id="CP033169">
    <property type="protein sequence ID" value="AYO31694.1"/>
    <property type="molecule type" value="Genomic_DNA"/>
</dbReference>
<dbReference type="InterPro" id="IPR025662">
    <property type="entry name" value="Sigma_54_int_dom_ATP-bd_1"/>
</dbReference>
<dbReference type="AlphaFoldDB" id="A0A3G2R834"/>
<accession>A0A3G2R834</accession>
<dbReference type="InterPro" id="IPR025944">
    <property type="entry name" value="Sigma_54_int_dom_CS"/>
</dbReference>
<dbReference type="InterPro" id="IPR030828">
    <property type="entry name" value="HTH_TyrR"/>
</dbReference>
<dbReference type="Gene3D" id="3.30.1340.10">
    <property type="entry name" value="HPr-like"/>
    <property type="match status" value="1"/>
</dbReference>
<evidence type="ECO:0000256" key="6">
    <source>
        <dbReference type="ARBA" id="ARBA00023159"/>
    </source>
</evidence>
<dbReference type="Pfam" id="PF00989">
    <property type="entry name" value="PAS"/>
    <property type="match status" value="1"/>
</dbReference>
<dbReference type="PROSITE" id="PS00675">
    <property type="entry name" value="SIGMA54_INTERACT_1"/>
    <property type="match status" value="1"/>
</dbReference>
<evidence type="ECO:0000259" key="10">
    <source>
        <dbReference type="PROSITE" id="PS50112"/>
    </source>
</evidence>
<dbReference type="SUPFAM" id="SSF55594">
    <property type="entry name" value="HPr-like"/>
    <property type="match status" value="1"/>
</dbReference>
<dbReference type="InterPro" id="IPR035895">
    <property type="entry name" value="HPr-like_sf"/>
</dbReference>
<feature type="domain" description="Sigma-54 factor interaction" evidence="9">
    <location>
        <begin position="265"/>
        <end position="494"/>
    </location>
</feature>
<dbReference type="Pfam" id="PF25601">
    <property type="entry name" value="AAA_lid_14"/>
    <property type="match status" value="1"/>
</dbReference>
<gene>
    <name evidence="12" type="ORF">D2962_14780</name>
</gene>
<dbReference type="NCBIfam" id="TIGR00229">
    <property type="entry name" value="sensory_box"/>
    <property type="match status" value="1"/>
</dbReference>
<evidence type="ECO:0000259" key="9">
    <source>
        <dbReference type="PROSITE" id="PS50045"/>
    </source>
</evidence>
<keyword evidence="1" id="KW-0547">Nucleotide-binding</keyword>
<proteinExistence type="predicted"/>
<dbReference type="InterPro" id="IPR035965">
    <property type="entry name" value="PAS-like_dom_sf"/>
</dbReference>
<dbReference type="InterPro" id="IPR058031">
    <property type="entry name" value="AAA_lid_NorR"/>
</dbReference>
<dbReference type="PROSITE" id="PS00676">
    <property type="entry name" value="SIGMA54_INTERACT_2"/>
    <property type="match status" value="1"/>
</dbReference>
<dbReference type="SMART" id="SM00091">
    <property type="entry name" value="PAS"/>
    <property type="match status" value="1"/>
</dbReference>
<keyword evidence="7" id="KW-0804">Transcription</keyword>
<dbReference type="InterPro" id="IPR002078">
    <property type="entry name" value="Sigma_54_int"/>
</dbReference>
<evidence type="ECO:0000313" key="12">
    <source>
        <dbReference type="EMBL" id="AYO31694.1"/>
    </source>
</evidence>
<dbReference type="InterPro" id="IPR003593">
    <property type="entry name" value="AAA+_ATPase"/>
</dbReference>
<dbReference type="Pfam" id="PF18024">
    <property type="entry name" value="HTH_50"/>
    <property type="match status" value="1"/>
</dbReference>
<dbReference type="PROSITE" id="PS50112">
    <property type="entry name" value="PAS"/>
    <property type="match status" value="1"/>
</dbReference>